<evidence type="ECO:0000313" key="1">
    <source>
        <dbReference type="EMBL" id="MBF4468530.1"/>
    </source>
</evidence>
<dbReference type="AlphaFoldDB" id="A0A843ANZ8"/>
<comment type="caution">
    <text evidence="1">The sequence shown here is derived from an EMBL/GenBank/DDBJ whole genome shotgun (WGS) entry which is preliminary data.</text>
</comment>
<accession>A0A843ANZ8</accession>
<evidence type="ECO:0000313" key="2">
    <source>
        <dbReference type="Proteomes" id="UP000658733"/>
    </source>
</evidence>
<dbReference type="Proteomes" id="UP000658733">
    <property type="component" value="Unassembled WGS sequence"/>
</dbReference>
<name>A0A843ANZ8_METAZ</name>
<protein>
    <submittedName>
        <fullName evidence="1">Uncharacterized protein</fullName>
    </submittedName>
</protein>
<dbReference type="EMBL" id="JADIIN010000028">
    <property type="protein sequence ID" value="MBF4468530.1"/>
    <property type="molecule type" value="Genomic_DNA"/>
</dbReference>
<reference evidence="1" key="1">
    <citation type="submission" date="2020-10" db="EMBL/GenBank/DDBJ databases">
        <title>Dehalococcoides mccartyi of a TCE/Cr reducing biochatode.</title>
        <authorList>
            <person name="Matturro B."/>
        </authorList>
    </citation>
    <scope>NUCLEOTIDE SEQUENCE</scope>
    <source>
        <strain evidence="1">Bin4</strain>
    </source>
</reference>
<organism evidence="1 2">
    <name type="scientific">Methanobrevibacter arboriphilus</name>
    <dbReference type="NCBI Taxonomy" id="39441"/>
    <lineage>
        <taxon>Archaea</taxon>
        <taxon>Methanobacteriati</taxon>
        <taxon>Methanobacteriota</taxon>
        <taxon>Methanomada group</taxon>
        <taxon>Methanobacteria</taxon>
        <taxon>Methanobacteriales</taxon>
        <taxon>Methanobacteriaceae</taxon>
        <taxon>Methanobrevibacter</taxon>
    </lineage>
</organism>
<sequence>MNLRPITPNITIKRKIILMIDLNSPKIIIPSKGMLKYPIASKLHKQYLMVFF</sequence>
<proteinExistence type="predicted"/>
<gene>
    <name evidence="1" type="ORF">ISP01_03925</name>
</gene>